<dbReference type="InterPro" id="IPR046712">
    <property type="entry name" value="DUF6785"/>
</dbReference>
<reference evidence="4" key="1">
    <citation type="submission" date="2018-05" db="EMBL/GenBank/DDBJ databases">
        <authorList>
            <person name="Lanie J.A."/>
            <person name="Ng W.-L."/>
            <person name="Kazmierczak K.M."/>
            <person name="Andrzejewski T.M."/>
            <person name="Davidsen T.M."/>
            <person name="Wayne K.J."/>
            <person name="Tettelin H."/>
            <person name="Glass J.I."/>
            <person name="Rusch D."/>
            <person name="Podicherti R."/>
            <person name="Tsui H.-C.T."/>
            <person name="Winkler M.E."/>
        </authorList>
    </citation>
    <scope>NUCLEOTIDE SEQUENCE</scope>
</reference>
<dbReference type="Pfam" id="PF20580">
    <property type="entry name" value="DUF6784"/>
    <property type="match status" value="1"/>
</dbReference>
<accession>A0A382SLQ1</accession>
<dbReference type="AlphaFoldDB" id="A0A382SLQ1"/>
<keyword evidence="1" id="KW-0472">Membrane</keyword>
<dbReference type="InterPro" id="IPR046711">
    <property type="entry name" value="DUF6784"/>
</dbReference>
<evidence type="ECO:0000313" key="4">
    <source>
        <dbReference type="EMBL" id="SVD10910.1"/>
    </source>
</evidence>
<evidence type="ECO:0000256" key="1">
    <source>
        <dbReference type="SAM" id="Phobius"/>
    </source>
</evidence>
<keyword evidence="1" id="KW-1133">Transmembrane helix</keyword>
<evidence type="ECO:0000259" key="2">
    <source>
        <dbReference type="Pfam" id="PF20580"/>
    </source>
</evidence>
<feature type="transmembrane region" description="Helical" evidence="1">
    <location>
        <begin position="53"/>
        <end position="74"/>
    </location>
</feature>
<feature type="transmembrane region" description="Helical" evidence="1">
    <location>
        <begin position="234"/>
        <end position="257"/>
    </location>
</feature>
<feature type="transmembrane region" description="Helical" evidence="1">
    <location>
        <begin position="202"/>
        <end position="222"/>
    </location>
</feature>
<gene>
    <name evidence="4" type="ORF">METZ01_LOCUS363764</name>
</gene>
<sequence>TARGHIIGLWRQARGQQPVDGGEVISPRLAFAGLAVGYLFLLSWLTASGLSFYVALLLLTGALGAFIGLSRIVAEAGLPGCQTPMVPQAFITRGFGPEVLGLKNMTGLGLSTVWIGETAANMMNAVVHSLKLTTDEDGSGRYRWMPIAMAIAVVVGIAGSVWFTMEMAYTYGGINLHSWYYGGAPRWPFDYMKSVHGAPEPFLPRLGFTSIGAGVMALLLVLRHRFIWWPLHPIGFPIANTYTIVYYGWLSIFLAWLIKSVVLRYGGIAVYRSMQPFFLGLILGEFATACLWVFLDGIYGFEGNMIFNF</sequence>
<feature type="transmembrane region" description="Helical" evidence="1">
    <location>
        <begin position="147"/>
        <end position="165"/>
    </location>
</feature>
<evidence type="ECO:0000259" key="3">
    <source>
        <dbReference type="Pfam" id="PF20581"/>
    </source>
</evidence>
<feature type="transmembrane region" description="Helical" evidence="1">
    <location>
        <begin position="29"/>
        <end position="47"/>
    </location>
</feature>
<dbReference type="EMBL" id="UINC01130076">
    <property type="protein sequence ID" value="SVD10910.1"/>
    <property type="molecule type" value="Genomic_DNA"/>
</dbReference>
<dbReference type="Pfam" id="PF20581">
    <property type="entry name" value="DUF6785"/>
    <property type="match status" value="1"/>
</dbReference>
<feature type="transmembrane region" description="Helical" evidence="1">
    <location>
        <begin position="277"/>
        <end position="295"/>
    </location>
</feature>
<proteinExistence type="predicted"/>
<feature type="domain" description="DUF6785" evidence="3">
    <location>
        <begin position="1"/>
        <end position="172"/>
    </location>
</feature>
<keyword evidence="1" id="KW-0812">Transmembrane</keyword>
<feature type="non-terminal residue" evidence="4">
    <location>
        <position position="309"/>
    </location>
</feature>
<feature type="domain" description="DUF6784" evidence="2">
    <location>
        <begin position="207"/>
        <end position="299"/>
    </location>
</feature>
<organism evidence="4">
    <name type="scientific">marine metagenome</name>
    <dbReference type="NCBI Taxonomy" id="408172"/>
    <lineage>
        <taxon>unclassified sequences</taxon>
        <taxon>metagenomes</taxon>
        <taxon>ecological metagenomes</taxon>
    </lineage>
</organism>
<feature type="non-terminal residue" evidence="4">
    <location>
        <position position="1"/>
    </location>
</feature>
<name>A0A382SLQ1_9ZZZZ</name>
<protein>
    <submittedName>
        <fullName evidence="4">Uncharacterized protein</fullName>
    </submittedName>
</protein>